<keyword evidence="8" id="KW-1185">Reference proteome</keyword>
<dbReference type="Pfam" id="PF13347">
    <property type="entry name" value="MFS_2"/>
    <property type="match status" value="1"/>
</dbReference>
<proteinExistence type="predicted"/>
<evidence type="ECO:0000256" key="2">
    <source>
        <dbReference type="ARBA" id="ARBA00022448"/>
    </source>
</evidence>
<feature type="transmembrane region" description="Helical" evidence="6">
    <location>
        <begin position="413"/>
        <end position="439"/>
    </location>
</feature>
<evidence type="ECO:0000313" key="7">
    <source>
        <dbReference type="EMBL" id="EQC33337.1"/>
    </source>
</evidence>
<keyword evidence="5 6" id="KW-0472">Membrane</keyword>
<accession>T0RSW9</accession>
<dbReference type="eggNOG" id="KOG0637">
    <property type="taxonomic scope" value="Eukaryota"/>
</dbReference>
<dbReference type="SUPFAM" id="SSF103473">
    <property type="entry name" value="MFS general substrate transporter"/>
    <property type="match status" value="1"/>
</dbReference>
<keyword evidence="3 6" id="KW-0812">Transmembrane</keyword>
<dbReference type="RefSeq" id="XP_008613460.1">
    <property type="nucleotide sequence ID" value="XM_008615238.1"/>
</dbReference>
<comment type="subcellular location">
    <subcellularLocation>
        <location evidence="1">Membrane</location>
        <topology evidence="1">Multi-pass membrane protein</topology>
    </subcellularLocation>
</comment>
<dbReference type="PANTHER" id="PTHR19432:SF26">
    <property type="entry name" value="MAJOR FACILITATOR SUPERFAMILY (MFS) PROFILE DOMAIN-CONTAINING PROTEIN"/>
    <property type="match status" value="1"/>
</dbReference>
<feature type="transmembrane region" description="Helical" evidence="6">
    <location>
        <begin position="99"/>
        <end position="119"/>
    </location>
</feature>
<keyword evidence="2" id="KW-0813">Transport</keyword>
<feature type="transmembrane region" description="Helical" evidence="6">
    <location>
        <begin position="358"/>
        <end position="378"/>
    </location>
</feature>
<feature type="transmembrane region" description="Helical" evidence="6">
    <location>
        <begin position="445"/>
        <end position="467"/>
    </location>
</feature>
<evidence type="ECO:0000256" key="5">
    <source>
        <dbReference type="ARBA" id="ARBA00023136"/>
    </source>
</evidence>
<dbReference type="Proteomes" id="UP000030762">
    <property type="component" value="Unassembled WGS sequence"/>
</dbReference>
<evidence type="ECO:0000256" key="1">
    <source>
        <dbReference type="ARBA" id="ARBA00004141"/>
    </source>
</evidence>
<evidence type="ECO:0000256" key="6">
    <source>
        <dbReference type="SAM" id="Phobius"/>
    </source>
</evidence>
<dbReference type="OMA" id="CDACADL"/>
<dbReference type="VEuPathDB" id="FungiDB:SDRG_09313"/>
<feature type="transmembrane region" description="Helical" evidence="6">
    <location>
        <begin position="178"/>
        <end position="201"/>
    </location>
</feature>
<evidence type="ECO:0008006" key="9">
    <source>
        <dbReference type="Google" id="ProtNLM"/>
    </source>
</evidence>
<evidence type="ECO:0000313" key="8">
    <source>
        <dbReference type="Proteomes" id="UP000030762"/>
    </source>
</evidence>
<protein>
    <recommendedName>
        <fullName evidence="9">Major facilitator superfamily (MFS) profile domain-containing protein</fullName>
    </recommendedName>
</protein>
<keyword evidence="4 6" id="KW-1133">Transmembrane helix</keyword>
<dbReference type="InterPro" id="IPR036259">
    <property type="entry name" value="MFS_trans_sf"/>
</dbReference>
<sequence length="474" mass="50179">MIETERMTTPAYSFVDVKPDAPPSMYSTLRLLAVCSPRLALNTAWAAQWAALGPLLQVLLSPSSVQLVQLVGPISGLLLAPTVGVWSDNCTSKFGRRRPFLCLGALLSCLCWLVMMFAVEIGEALGDTPAHLFDRSVEPSRAWTARVVVFTYVWMDVALNLTQTPLTLLIADCAGDRLVTASAIGSAYSIAGSFLVSGYILAFGPAHESVKPFLCVLIAAMATTIGLVMFAANETPRIDTHSTTSTSKAAFAAVWDGVRRLPRVLSVYCVVLVFVQYGFFAYNGAKGQFFGLVVKNGSAFGADTCGHDSNPPCSAGQTAFNDGVALAGGATDTMYNVVSLVYLGALPALVRRCGVQRVLIASLLPQSLLIVLSISKVIVLDVAIVVGCSFTQNTLLALYLPTICHVIGVDEDIGVYAGAINSAMCAGQFFSFVLASVLVTSSMGYGLPILVGGVMSLLGFVIAAMFFRIQLFAS</sequence>
<dbReference type="InParanoid" id="T0RSW9"/>
<feature type="transmembrane region" description="Helical" evidence="6">
    <location>
        <begin position="384"/>
        <end position="401"/>
    </location>
</feature>
<feature type="transmembrane region" description="Helical" evidence="6">
    <location>
        <begin position="39"/>
        <end position="60"/>
    </location>
</feature>
<dbReference type="PANTHER" id="PTHR19432">
    <property type="entry name" value="SUGAR TRANSPORTER"/>
    <property type="match status" value="1"/>
</dbReference>
<feature type="transmembrane region" description="Helical" evidence="6">
    <location>
        <begin position="265"/>
        <end position="285"/>
    </location>
</feature>
<dbReference type="GO" id="GO:0016020">
    <property type="term" value="C:membrane"/>
    <property type="evidence" value="ECO:0007669"/>
    <property type="project" value="UniProtKB-SubCell"/>
</dbReference>
<dbReference type="OrthoDB" id="28755at2759"/>
<dbReference type="GeneID" id="19950040"/>
<dbReference type="Gene3D" id="1.20.1250.20">
    <property type="entry name" value="MFS general substrate transporter like domains"/>
    <property type="match status" value="1"/>
</dbReference>
<evidence type="ECO:0000256" key="3">
    <source>
        <dbReference type="ARBA" id="ARBA00022692"/>
    </source>
</evidence>
<evidence type="ECO:0000256" key="4">
    <source>
        <dbReference type="ARBA" id="ARBA00022989"/>
    </source>
</evidence>
<organism evidence="7 8">
    <name type="scientific">Saprolegnia diclina (strain VS20)</name>
    <dbReference type="NCBI Taxonomy" id="1156394"/>
    <lineage>
        <taxon>Eukaryota</taxon>
        <taxon>Sar</taxon>
        <taxon>Stramenopiles</taxon>
        <taxon>Oomycota</taxon>
        <taxon>Saprolegniomycetes</taxon>
        <taxon>Saprolegniales</taxon>
        <taxon>Saprolegniaceae</taxon>
        <taxon>Saprolegnia</taxon>
    </lineage>
</organism>
<name>T0RSW9_SAPDV</name>
<feature type="transmembrane region" description="Helical" evidence="6">
    <location>
        <begin position="213"/>
        <end position="232"/>
    </location>
</feature>
<reference evidence="7 8" key="1">
    <citation type="submission" date="2012-04" db="EMBL/GenBank/DDBJ databases">
        <title>The Genome Sequence of Saprolegnia declina VS20.</title>
        <authorList>
            <consortium name="The Broad Institute Genome Sequencing Platform"/>
            <person name="Russ C."/>
            <person name="Nusbaum C."/>
            <person name="Tyler B."/>
            <person name="van West P."/>
            <person name="Dieguez-Uribeondo J."/>
            <person name="de Bruijn I."/>
            <person name="Tripathy S."/>
            <person name="Jiang R."/>
            <person name="Young S.K."/>
            <person name="Zeng Q."/>
            <person name="Gargeya S."/>
            <person name="Fitzgerald M."/>
            <person name="Haas B."/>
            <person name="Abouelleil A."/>
            <person name="Alvarado L."/>
            <person name="Arachchi H.M."/>
            <person name="Berlin A."/>
            <person name="Chapman S.B."/>
            <person name="Goldberg J."/>
            <person name="Griggs A."/>
            <person name="Gujja S."/>
            <person name="Hansen M."/>
            <person name="Howarth C."/>
            <person name="Imamovic A."/>
            <person name="Larimer J."/>
            <person name="McCowen C."/>
            <person name="Montmayeur A."/>
            <person name="Murphy C."/>
            <person name="Neiman D."/>
            <person name="Pearson M."/>
            <person name="Priest M."/>
            <person name="Roberts A."/>
            <person name="Saif S."/>
            <person name="Shea T."/>
            <person name="Sisk P."/>
            <person name="Sykes S."/>
            <person name="Wortman J."/>
            <person name="Nusbaum C."/>
            <person name="Birren B."/>
        </authorList>
    </citation>
    <scope>NUCLEOTIDE SEQUENCE [LARGE SCALE GENOMIC DNA]</scope>
    <source>
        <strain evidence="7 8">VS20</strain>
    </source>
</reference>
<gene>
    <name evidence="7" type="ORF">SDRG_09313</name>
</gene>
<dbReference type="GO" id="GO:0008506">
    <property type="term" value="F:sucrose:proton symporter activity"/>
    <property type="evidence" value="ECO:0007669"/>
    <property type="project" value="TreeGrafter"/>
</dbReference>
<feature type="transmembrane region" description="Helical" evidence="6">
    <location>
        <begin position="66"/>
        <end position="87"/>
    </location>
</feature>
<dbReference type="AlphaFoldDB" id="T0RSW9"/>
<dbReference type="EMBL" id="JH767160">
    <property type="protein sequence ID" value="EQC33337.1"/>
    <property type="molecule type" value="Genomic_DNA"/>
</dbReference>